<dbReference type="InterPro" id="IPR002547">
    <property type="entry name" value="tRNA-bd_dom"/>
</dbReference>
<protein>
    <submittedName>
        <fullName evidence="5">Methionine--tRNA ligase beta chain</fullName>
    </submittedName>
</protein>
<evidence type="ECO:0000256" key="3">
    <source>
        <dbReference type="PROSITE-ProRule" id="PRU00209"/>
    </source>
</evidence>
<evidence type="ECO:0000256" key="1">
    <source>
        <dbReference type="ARBA" id="ARBA00022555"/>
    </source>
</evidence>
<dbReference type="OrthoDB" id="9794564at2"/>
<keyword evidence="2 3" id="KW-0694">RNA-binding</keyword>
<reference evidence="5 6" key="1">
    <citation type="submission" date="2019-06" db="EMBL/GenBank/DDBJ databases">
        <title>Sequencing the genomes of 1000 actinobacteria strains.</title>
        <authorList>
            <person name="Klenk H.-P."/>
        </authorList>
    </citation>
    <scope>NUCLEOTIDE SEQUENCE [LARGE SCALE GENOMIC DNA]</scope>
    <source>
        <strain evidence="5 6">DSM 17305</strain>
    </source>
</reference>
<dbReference type="Pfam" id="PF01588">
    <property type="entry name" value="tRNA_bind"/>
    <property type="match status" value="1"/>
</dbReference>
<feature type="domain" description="TRNA-binding" evidence="4">
    <location>
        <begin position="20"/>
        <end position="123"/>
    </location>
</feature>
<keyword evidence="6" id="KW-1185">Reference proteome</keyword>
<comment type="caution">
    <text evidence="5">The sequence shown here is derived from an EMBL/GenBank/DDBJ whole genome shotgun (WGS) entry which is preliminary data.</text>
</comment>
<proteinExistence type="predicted"/>
<evidence type="ECO:0000259" key="4">
    <source>
        <dbReference type="PROSITE" id="PS50886"/>
    </source>
</evidence>
<dbReference type="InterPro" id="IPR051270">
    <property type="entry name" value="Tyrosine-tRNA_ligase_regulator"/>
</dbReference>
<dbReference type="PROSITE" id="PS50886">
    <property type="entry name" value="TRBD"/>
    <property type="match status" value="1"/>
</dbReference>
<dbReference type="AlphaFoldDB" id="A0A542EWL0"/>
<keyword evidence="1 3" id="KW-0820">tRNA-binding</keyword>
<name>A0A542EWL0_9ACTN</name>
<dbReference type="EMBL" id="VFMM01000001">
    <property type="protein sequence ID" value="TQJ19748.1"/>
    <property type="molecule type" value="Genomic_DNA"/>
</dbReference>
<dbReference type="RefSeq" id="WP_141857647.1">
    <property type="nucleotide sequence ID" value="NZ_BAAAKA010000024.1"/>
</dbReference>
<accession>A0A542EWL0</accession>
<evidence type="ECO:0000256" key="2">
    <source>
        <dbReference type="ARBA" id="ARBA00022884"/>
    </source>
</evidence>
<organism evidence="5 6">
    <name type="scientific">Kribbella jejuensis</name>
    <dbReference type="NCBI Taxonomy" id="236068"/>
    <lineage>
        <taxon>Bacteria</taxon>
        <taxon>Bacillati</taxon>
        <taxon>Actinomycetota</taxon>
        <taxon>Actinomycetes</taxon>
        <taxon>Propionibacteriales</taxon>
        <taxon>Kribbellaceae</taxon>
        <taxon>Kribbella</taxon>
    </lineage>
</organism>
<keyword evidence="5" id="KW-0436">Ligase</keyword>
<dbReference type="SUPFAM" id="SSF50249">
    <property type="entry name" value="Nucleic acid-binding proteins"/>
    <property type="match status" value="1"/>
</dbReference>
<dbReference type="Gene3D" id="2.40.50.140">
    <property type="entry name" value="Nucleic acid-binding proteins"/>
    <property type="match status" value="1"/>
</dbReference>
<dbReference type="PANTHER" id="PTHR11586:SF37">
    <property type="entry name" value="TRNA-BINDING DOMAIN-CONTAINING PROTEIN"/>
    <property type="match status" value="1"/>
</dbReference>
<dbReference type="Proteomes" id="UP000316298">
    <property type="component" value="Unassembled WGS sequence"/>
</dbReference>
<dbReference type="GO" id="GO:0016874">
    <property type="term" value="F:ligase activity"/>
    <property type="evidence" value="ECO:0007669"/>
    <property type="project" value="UniProtKB-KW"/>
</dbReference>
<dbReference type="PANTHER" id="PTHR11586">
    <property type="entry name" value="TRNA-AMINOACYLATION COFACTOR ARC1 FAMILY MEMBER"/>
    <property type="match status" value="1"/>
</dbReference>
<evidence type="ECO:0000313" key="6">
    <source>
        <dbReference type="Proteomes" id="UP000316298"/>
    </source>
</evidence>
<evidence type="ECO:0000313" key="5">
    <source>
        <dbReference type="EMBL" id="TQJ19748.1"/>
    </source>
</evidence>
<dbReference type="InterPro" id="IPR012340">
    <property type="entry name" value="NA-bd_OB-fold"/>
</dbReference>
<sequence>MSTNDEFTVAPVKPTATFEDLEKLDIRVGFIEQVQDIPKSDKLVRLLVDFGSFKRTILVGLKQEREDPAEIEGRQALFVVNLAPRKMMGELSEGMMFDIGYADSITPVLAMPERVVPNGTRAG</sequence>
<gene>
    <name evidence="5" type="ORF">FB475_3925</name>
</gene>
<dbReference type="GO" id="GO:0000049">
    <property type="term" value="F:tRNA binding"/>
    <property type="evidence" value="ECO:0007669"/>
    <property type="project" value="UniProtKB-UniRule"/>
</dbReference>